<evidence type="ECO:0000313" key="8">
    <source>
        <dbReference type="Proteomes" id="UP000683360"/>
    </source>
</evidence>
<organism evidence="7 8">
    <name type="scientific">Mytilus edulis</name>
    <name type="common">Blue mussel</name>
    <dbReference type="NCBI Taxonomy" id="6550"/>
    <lineage>
        <taxon>Eukaryota</taxon>
        <taxon>Metazoa</taxon>
        <taxon>Spiralia</taxon>
        <taxon>Lophotrochozoa</taxon>
        <taxon>Mollusca</taxon>
        <taxon>Bivalvia</taxon>
        <taxon>Autobranchia</taxon>
        <taxon>Pteriomorphia</taxon>
        <taxon>Mytilida</taxon>
        <taxon>Mytiloidea</taxon>
        <taxon>Mytilidae</taxon>
        <taxon>Mytilinae</taxon>
        <taxon>Mytilus</taxon>
    </lineage>
</organism>
<evidence type="ECO:0000256" key="3">
    <source>
        <dbReference type="ARBA" id="ARBA00022527"/>
    </source>
</evidence>
<comment type="subcellular location">
    <subcellularLocation>
        <location evidence="1">Cytoplasm</location>
    </subcellularLocation>
</comment>
<dbReference type="Gene3D" id="2.40.70.10">
    <property type="entry name" value="Acid Proteases"/>
    <property type="match status" value="1"/>
</dbReference>
<dbReference type="EC" id="2.7.12.1" evidence="7"/>
<dbReference type="GO" id="GO:0005737">
    <property type="term" value="C:cytoplasm"/>
    <property type="evidence" value="ECO:0007669"/>
    <property type="project" value="UniProtKB-SubCell"/>
</dbReference>
<keyword evidence="8" id="KW-1185">Reference proteome</keyword>
<keyword evidence="3" id="KW-0723">Serine/threonine-protein kinase</keyword>
<dbReference type="Proteomes" id="UP000683360">
    <property type="component" value="Unassembled WGS sequence"/>
</dbReference>
<dbReference type="SUPFAM" id="SSF50630">
    <property type="entry name" value="Acid proteases"/>
    <property type="match status" value="1"/>
</dbReference>
<proteinExistence type="predicted"/>
<accession>A0A8S3VDJ1</accession>
<dbReference type="InterPro" id="IPR001969">
    <property type="entry name" value="Aspartic_peptidase_AS"/>
</dbReference>
<evidence type="ECO:0000256" key="4">
    <source>
        <dbReference type="ARBA" id="ARBA00022679"/>
    </source>
</evidence>
<dbReference type="GO" id="GO:0006508">
    <property type="term" value="P:proteolysis"/>
    <property type="evidence" value="ECO:0007669"/>
    <property type="project" value="InterPro"/>
</dbReference>
<dbReference type="OrthoDB" id="122279at2759"/>
<dbReference type="GO" id="GO:0045743">
    <property type="term" value="P:positive regulation of fibroblast growth factor receptor signaling pathway"/>
    <property type="evidence" value="ECO:0007669"/>
    <property type="project" value="TreeGrafter"/>
</dbReference>
<dbReference type="InterPro" id="IPR021109">
    <property type="entry name" value="Peptidase_aspartic_dom_sf"/>
</dbReference>
<dbReference type="GO" id="GO:0004674">
    <property type="term" value="F:protein serine/threonine kinase activity"/>
    <property type="evidence" value="ECO:0007669"/>
    <property type="project" value="UniProtKB-KW"/>
</dbReference>
<comment type="caution">
    <text evidence="7">The sequence shown here is derived from an EMBL/GenBank/DDBJ whole genome shotgun (WGS) entry which is preliminary data.</text>
</comment>
<dbReference type="PANTHER" id="PTHR46392:SF1">
    <property type="entry name" value="DUAL SERINE_THREONINE AND TYROSINE PROTEIN KINASE"/>
    <property type="match status" value="1"/>
</dbReference>
<dbReference type="EMBL" id="CAJPWZ010003251">
    <property type="protein sequence ID" value="CAG2254703.1"/>
    <property type="molecule type" value="Genomic_DNA"/>
</dbReference>
<gene>
    <name evidence="7" type="ORF">MEDL_66135</name>
</gene>
<dbReference type="PANTHER" id="PTHR46392">
    <property type="entry name" value="DUAL SERINE/THREONINE AND TYROSINE PROTEIN KINASE"/>
    <property type="match status" value="1"/>
</dbReference>
<evidence type="ECO:0000256" key="1">
    <source>
        <dbReference type="ARBA" id="ARBA00004496"/>
    </source>
</evidence>
<dbReference type="GO" id="GO:0004712">
    <property type="term" value="F:protein serine/threonine/tyrosine kinase activity"/>
    <property type="evidence" value="ECO:0007669"/>
    <property type="project" value="UniProtKB-EC"/>
</dbReference>
<evidence type="ECO:0000313" key="7">
    <source>
        <dbReference type="EMBL" id="CAG2254703.1"/>
    </source>
</evidence>
<dbReference type="InterPro" id="IPR051302">
    <property type="entry name" value="Dual_SerThr-Tyr_Kinase"/>
</dbReference>
<name>A0A8S3VDJ1_MYTED</name>
<evidence type="ECO:0000256" key="6">
    <source>
        <dbReference type="SAM" id="MobiDB-lite"/>
    </source>
</evidence>
<dbReference type="GO" id="GO:0070374">
    <property type="term" value="P:positive regulation of ERK1 and ERK2 cascade"/>
    <property type="evidence" value="ECO:0007669"/>
    <property type="project" value="TreeGrafter"/>
</dbReference>
<dbReference type="PROSITE" id="PS00141">
    <property type="entry name" value="ASP_PROTEASE"/>
    <property type="match status" value="1"/>
</dbReference>
<protein>
    <submittedName>
        <fullName evidence="7">DSTYK</fullName>
        <ecNumber evidence="7">2.7.12.1</ecNumber>
    </submittedName>
</protein>
<reference evidence="7" key="1">
    <citation type="submission" date="2021-03" db="EMBL/GenBank/DDBJ databases">
        <authorList>
            <person name="Bekaert M."/>
        </authorList>
    </citation>
    <scope>NUCLEOTIDE SEQUENCE</scope>
</reference>
<evidence type="ECO:0000256" key="2">
    <source>
        <dbReference type="ARBA" id="ARBA00022490"/>
    </source>
</evidence>
<keyword evidence="5" id="KW-0418">Kinase</keyword>
<evidence type="ECO:0000256" key="5">
    <source>
        <dbReference type="ARBA" id="ARBA00022777"/>
    </source>
</evidence>
<sequence>MTSLSAELNRFCEFSKRTKQILDETKSCFDDINESGNSELGSLFKAELLREEEQEILDIAQRPPGIVILGQNSYSKFKIVNEIFNNGIFPIINSAGHDDLPFRMVRFKHGESLSYSLALPDDYEIVDHLDAYKEQSKTVPLKDLQIHSADKASDSAILEISYNHVILRQGAQIIVAPSLGDISKVYKTCTESVSPILVYSFSEDLSDEEIETLQNLQEISQYESVCFIRVPKCRQHLMNGEIPNNNATNSTTNTEQDNVSSLPSRRIERTLDRVNGNSRSQSHSLIGKNKMTILKNTKVYEQLCDLGYLNENPTCRNTRRSFLSDYYETESDLIDNFESHSYRFNMFVQQTLQRYLVNSSTVLNNSHSRCLSMFIMSAFDMARDMLITPKKLTFAREKEVELYKSLMRISVAKTNEIREMIGFTIAENTEMLVQKAADYEFLGVEFNEDGAIMTHKGLKICTYQLQELVLGALNQSIAGKLVKSVNILRDSYTGTLSRCLESLERIDKDHANENSTSEALKQFQFGNWNRNIIMGRKRISKGWCCQKDRCARLSSVIPGTASFQFTTTMERNFVEIGLENHQVRCLVDSGASFSCISQHQLYRLNTTTAIQRSTINSAIGVCGEVHAIIGEIVLQLSFGQYKINQKFRIFETLHAKAILGLDF</sequence>
<dbReference type="GO" id="GO:0044344">
    <property type="term" value="P:cellular response to fibroblast growth factor stimulus"/>
    <property type="evidence" value="ECO:0007669"/>
    <property type="project" value="TreeGrafter"/>
</dbReference>
<feature type="region of interest" description="Disordered" evidence="6">
    <location>
        <begin position="243"/>
        <end position="263"/>
    </location>
</feature>
<keyword evidence="4 7" id="KW-0808">Transferase</keyword>
<feature type="compositionally biased region" description="Low complexity" evidence="6">
    <location>
        <begin position="244"/>
        <end position="254"/>
    </location>
</feature>
<keyword evidence="2" id="KW-0963">Cytoplasm</keyword>
<dbReference type="GO" id="GO:0043066">
    <property type="term" value="P:negative regulation of apoptotic process"/>
    <property type="evidence" value="ECO:0007669"/>
    <property type="project" value="TreeGrafter"/>
</dbReference>
<dbReference type="CDD" id="cd00303">
    <property type="entry name" value="retropepsin_like"/>
    <property type="match status" value="1"/>
</dbReference>
<dbReference type="GO" id="GO:0004190">
    <property type="term" value="F:aspartic-type endopeptidase activity"/>
    <property type="evidence" value="ECO:0007669"/>
    <property type="project" value="InterPro"/>
</dbReference>
<dbReference type="AlphaFoldDB" id="A0A8S3VDJ1"/>
<dbReference type="Pfam" id="PF13975">
    <property type="entry name" value="gag-asp_proteas"/>
    <property type="match status" value="1"/>
</dbReference>